<dbReference type="PANTHER" id="PTHR22946:SF12">
    <property type="entry name" value="CONIDIAL PIGMENT BIOSYNTHESIS PROTEIN AYG1 (AFU_ORTHOLOGUE AFUA_2G17550)"/>
    <property type="match status" value="1"/>
</dbReference>
<dbReference type="InterPro" id="IPR029058">
    <property type="entry name" value="AB_hydrolase_fold"/>
</dbReference>
<dbReference type="SUPFAM" id="SSF53474">
    <property type="entry name" value="alpha/beta-Hydrolases"/>
    <property type="match status" value="1"/>
</dbReference>
<dbReference type="Proteomes" id="UP000436989">
    <property type="component" value="Unassembled WGS sequence"/>
</dbReference>
<dbReference type="Pfam" id="PF12146">
    <property type="entry name" value="Hydrolase_4"/>
    <property type="match status" value="1"/>
</dbReference>
<gene>
    <name evidence="3" type="ORF">GMA12_11380</name>
</gene>
<proteinExistence type="inferred from homology"/>
<sequence>MGDPELVALPVGFEKFHRRDFINYQLNRAHALGFAERRELFDAAARIRSMDDGGPVFEALSSRAAAGGRFRPATGYARLAEFFTPPRSRRRTERYRRYLELFDTAFAEAALVRHEVPYTGAALPAYSLPPAGPGPGGTVLLHGGFDSVIEEFFAVAQRIAAAGFDVVAFEGPGQGGARTVHGLTADHDWEKPVAAVLDHFRLDRAALVGISMGGYWALRAAGREPRIHQVVAWPPVYDWLHRVPPALRAPVRAMVRHREFMRWSVRARARLSPTLRAVVDQVLYLLDSDDPADVPEWFLGMNAAHLDSARVRQDVLLMCGEHDAFQPPALTRAQAQALTAARSVTTRMFTEAEQADQHCQMGNLDLACQVLTTWLRHGWMDGAESGPRPDPFP</sequence>
<dbReference type="Gene3D" id="3.40.50.1820">
    <property type="entry name" value="alpha/beta hydrolase"/>
    <property type="match status" value="1"/>
</dbReference>
<comment type="similarity">
    <text evidence="1">Belongs to the AB hydrolase superfamily.</text>
</comment>
<dbReference type="AlphaFoldDB" id="A0A6N8GLG6"/>
<evidence type="ECO:0000313" key="3">
    <source>
        <dbReference type="EMBL" id="MUN63738.1"/>
    </source>
</evidence>
<protein>
    <submittedName>
        <fullName evidence="3">Alpha/beta fold hydrolase</fullName>
    </submittedName>
</protein>
<name>A0A6N8GLG6_9MICC</name>
<evidence type="ECO:0000313" key="4">
    <source>
        <dbReference type="Proteomes" id="UP000436989"/>
    </source>
</evidence>
<dbReference type="PANTHER" id="PTHR22946">
    <property type="entry name" value="DIENELACTONE HYDROLASE DOMAIN-CONTAINING PROTEIN-RELATED"/>
    <property type="match status" value="1"/>
</dbReference>
<feature type="domain" description="Serine aminopeptidase S33" evidence="2">
    <location>
        <begin position="137"/>
        <end position="341"/>
    </location>
</feature>
<organism evidence="3 4">
    <name type="scientific">Kocuria sediminis</name>
    <dbReference type="NCBI Taxonomy" id="1038857"/>
    <lineage>
        <taxon>Bacteria</taxon>
        <taxon>Bacillati</taxon>
        <taxon>Actinomycetota</taxon>
        <taxon>Actinomycetes</taxon>
        <taxon>Micrococcales</taxon>
        <taxon>Micrococcaceae</taxon>
        <taxon>Kocuria</taxon>
    </lineage>
</organism>
<reference evidence="3 4" key="1">
    <citation type="submission" date="2019-12" db="EMBL/GenBank/DDBJ databases">
        <authorList>
            <person name="Shi Y."/>
        </authorList>
    </citation>
    <scope>NUCLEOTIDE SEQUENCE [LARGE SCALE GENOMIC DNA]</scope>
    <source>
        <strain evidence="3 4">JCM 17929</strain>
    </source>
</reference>
<dbReference type="RefSeq" id="WP_156269636.1">
    <property type="nucleotide sequence ID" value="NZ_WOGU01000009.1"/>
</dbReference>
<dbReference type="InterPro" id="IPR022742">
    <property type="entry name" value="Hydrolase_4"/>
</dbReference>
<evidence type="ECO:0000259" key="2">
    <source>
        <dbReference type="Pfam" id="PF12146"/>
    </source>
</evidence>
<dbReference type="EMBL" id="WOGU01000009">
    <property type="protein sequence ID" value="MUN63738.1"/>
    <property type="molecule type" value="Genomic_DNA"/>
</dbReference>
<dbReference type="GO" id="GO:0016787">
    <property type="term" value="F:hydrolase activity"/>
    <property type="evidence" value="ECO:0007669"/>
    <property type="project" value="UniProtKB-KW"/>
</dbReference>
<dbReference type="InterPro" id="IPR050261">
    <property type="entry name" value="FrsA_esterase"/>
</dbReference>
<accession>A0A6N8GLG6</accession>
<evidence type="ECO:0000256" key="1">
    <source>
        <dbReference type="ARBA" id="ARBA00008645"/>
    </source>
</evidence>
<comment type="caution">
    <text evidence="3">The sequence shown here is derived from an EMBL/GenBank/DDBJ whole genome shotgun (WGS) entry which is preliminary data.</text>
</comment>
<keyword evidence="3" id="KW-0378">Hydrolase</keyword>
<keyword evidence="4" id="KW-1185">Reference proteome</keyword>